<dbReference type="EMBL" id="BKCJ010525941">
    <property type="protein sequence ID" value="GFA97680.1"/>
    <property type="molecule type" value="Genomic_DNA"/>
</dbReference>
<protein>
    <submittedName>
        <fullName evidence="1">Uncharacterized protein</fullName>
    </submittedName>
</protein>
<accession>A0A699KJD7</accession>
<gene>
    <name evidence="1" type="ORF">Tci_669652</name>
</gene>
<sequence>MPEHQSDTFVVFTVTTKILLEPTLNKILVGDVGDSIWIELVTLDVNLGPKWKLSNEFYEKPLEWSLSNLPFAFGGLGVYYAGDIYEDHVVSCVSIVGIKHQHNLVRDTFFNICFWSRILAGKEVDIGLGGGWEMHLVLCLQ</sequence>
<name>A0A699KJD7_TANCI</name>
<organism evidence="1">
    <name type="scientific">Tanacetum cinerariifolium</name>
    <name type="common">Dalmatian daisy</name>
    <name type="synonym">Chrysanthemum cinerariifolium</name>
    <dbReference type="NCBI Taxonomy" id="118510"/>
    <lineage>
        <taxon>Eukaryota</taxon>
        <taxon>Viridiplantae</taxon>
        <taxon>Streptophyta</taxon>
        <taxon>Embryophyta</taxon>
        <taxon>Tracheophyta</taxon>
        <taxon>Spermatophyta</taxon>
        <taxon>Magnoliopsida</taxon>
        <taxon>eudicotyledons</taxon>
        <taxon>Gunneridae</taxon>
        <taxon>Pentapetalae</taxon>
        <taxon>asterids</taxon>
        <taxon>campanulids</taxon>
        <taxon>Asterales</taxon>
        <taxon>Asteraceae</taxon>
        <taxon>Asteroideae</taxon>
        <taxon>Anthemideae</taxon>
        <taxon>Anthemidinae</taxon>
        <taxon>Tanacetum</taxon>
    </lineage>
</organism>
<reference evidence="1" key="1">
    <citation type="journal article" date="2019" name="Sci. Rep.">
        <title>Draft genome of Tanacetum cinerariifolium, the natural source of mosquito coil.</title>
        <authorList>
            <person name="Yamashiro T."/>
            <person name="Shiraishi A."/>
            <person name="Satake H."/>
            <person name="Nakayama K."/>
        </authorList>
    </citation>
    <scope>NUCLEOTIDE SEQUENCE</scope>
</reference>
<proteinExistence type="predicted"/>
<dbReference type="AlphaFoldDB" id="A0A699KJD7"/>
<evidence type="ECO:0000313" key="1">
    <source>
        <dbReference type="EMBL" id="GFA97680.1"/>
    </source>
</evidence>
<comment type="caution">
    <text evidence="1">The sequence shown here is derived from an EMBL/GenBank/DDBJ whole genome shotgun (WGS) entry which is preliminary data.</text>
</comment>